<comment type="subcellular location">
    <subcellularLocation>
        <location evidence="1">Cell envelope</location>
    </subcellularLocation>
</comment>
<proteinExistence type="inferred from homology"/>
<evidence type="ECO:0000313" key="5">
    <source>
        <dbReference type="EMBL" id="GAI81576.1"/>
    </source>
</evidence>
<dbReference type="GO" id="GO:1904680">
    <property type="term" value="F:peptide transmembrane transporter activity"/>
    <property type="evidence" value="ECO:0007669"/>
    <property type="project" value="TreeGrafter"/>
</dbReference>
<organism evidence="5">
    <name type="scientific">marine sediment metagenome</name>
    <dbReference type="NCBI Taxonomy" id="412755"/>
    <lineage>
        <taxon>unclassified sequences</taxon>
        <taxon>metagenomes</taxon>
        <taxon>ecological metagenomes</taxon>
    </lineage>
</organism>
<protein>
    <recommendedName>
        <fullName evidence="6">Solute-binding protein family 5 domain-containing protein</fullName>
    </recommendedName>
</protein>
<dbReference type="Gene3D" id="3.10.105.10">
    <property type="entry name" value="Dipeptide-binding Protein, Domain 3"/>
    <property type="match status" value="1"/>
</dbReference>
<dbReference type="GO" id="GO:0015833">
    <property type="term" value="P:peptide transport"/>
    <property type="evidence" value="ECO:0007669"/>
    <property type="project" value="TreeGrafter"/>
</dbReference>
<comment type="similarity">
    <text evidence="2">Belongs to the bacterial solute-binding protein 5 family.</text>
</comment>
<evidence type="ECO:0000256" key="4">
    <source>
        <dbReference type="ARBA" id="ARBA00022729"/>
    </source>
</evidence>
<evidence type="ECO:0008006" key="6">
    <source>
        <dbReference type="Google" id="ProtNLM"/>
    </source>
</evidence>
<dbReference type="EMBL" id="BARW01005633">
    <property type="protein sequence ID" value="GAI81576.1"/>
    <property type="molecule type" value="Genomic_DNA"/>
</dbReference>
<accession>X1SR18</accession>
<sequence length="94" mass="10757">QDFLDILFHSDTEYNYGEYSNPEVDALLERANVEPDKEVSLDLYQQAEQKLVEDAACLPLWFGENYVLVKPYVSGYELNPMGIAMLNTVSIEPH</sequence>
<dbReference type="Gene3D" id="3.40.190.10">
    <property type="entry name" value="Periplasmic binding protein-like II"/>
    <property type="match status" value="1"/>
</dbReference>
<dbReference type="AlphaFoldDB" id="X1SR18"/>
<feature type="non-terminal residue" evidence="5">
    <location>
        <position position="1"/>
    </location>
</feature>
<evidence type="ECO:0000256" key="3">
    <source>
        <dbReference type="ARBA" id="ARBA00022448"/>
    </source>
</evidence>
<gene>
    <name evidence="5" type="ORF">S12H4_12114</name>
</gene>
<dbReference type="GO" id="GO:0030313">
    <property type="term" value="C:cell envelope"/>
    <property type="evidence" value="ECO:0007669"/>
    <property type="project" value="UniProtKB-SubCell"/>
</dbReference>
<name>X1SR18_9ZZZZ</name>
<reference evidence="5" key="1">
    <citation type="journal article" date="2014" name="Front. Microbiol.">
        <title>High frequency of phylogenetically diverse reductive dehalogenase-homologous genes in deep subseafloor sedimentary metagenomes.</title>
        <authorList>
            <person name="Kawai M."/>
            <person name="Futagami T."/>
            <person name="Toyoda A."/>
            <person name="Takaki Y."/>
            <person name="Nishi S."/>
            <person name="Hori S."/>
            <person name="Arai W."/>
            <person name="Tsubouchi T."/>
            <person name="Morono Y."/>
            <person name="Uchiyama I."/>
            <person name="Ito T."/>
            <person name="Fujiyama A."/>
            <person name="Inagaki F."/>
            <person name="Takami H."/>
        </authorList>
    </citation>
    <scope>NUCLEOTIDE SEQUENCE</scope>
    <source>
        <strain evidence="5">Expedition CK06-06</strain>
    </source>
</reference>
<keyword evidence="3" id="KW-0813">Transport</keyword>
<evidence type="ECO:0000256" key="2">
    <source>
        <dbReference type="ARBA" id="ARBA00005695"/>
    </source>
</evidence>
<comment type="caution">
    <text evidence="5">The sequence shown here is derived from an EMBL/GenBank/DDBJ whole genome shotgun (WGS) entry which is preliminary data.</text>
</comment>
<dbReference type="PANTHER" id="PTHR30290">
    <property type="entry name" value="PERIPLASMIC BINDING COMPONENT OF ABC TRANSPORTER"/>
    <property type="match status" value="1"/>
</dbReference>
<evidence type="ECO:0000256" key="1">
    <source>
        <dbReference type="ARBA" id="ARBA00004196"/>
    </source>
</evidence>
<dbReference type="InterPro" id="IPR039424">
    <property type="entry name" value="SBP_5"/>
</dbReference>
<keyword evidence="4" id="KW-0732">Signal</keyword>
<dbReference type="SUPFAM" id="SSF53850">
    <property type="entry name" value="Periplasmic binding protein-like II"/>
    <property type="match status" value="1"/>
</dbReference>
<dbReference type="PANTHER" id="PTHR30290:SF10">
    <property type="entry name" value="PERIPLASMIC OLIGOPEPTIDE-BINDING PROTEIN-RELATED"/>
    <property type="match status" value="1"/>
</dbReference>